<sequence>MPACGINWSPDIKPITTFLDVPPPTIMHAHPFFITPEYSTKMSSRAPRKQVKFSKSNSLITVEYRVLLFAGNQDHLQVATMEAMIKESTWIREGWLGVGLLLNA</sequence>
<protein>
    <submittedName>
        <fullName evidence="1">Uncharacterized protein</fullName>
    </submittedName>
</protein>
<proteinExistence type="predicted"/>
<evidence type="ECO:0000313" key="2">
    <source>
        <dbReference type="Proteomes" id="UP000772434"/>
    </source>
</evidence>
<organism evidence="1 2">
    <name type="scientific">Rhodocollybia butyracea</name>
    <dbReference type="NCBI Taxonomy" id="206335"/>
    <lineage>
        <taxon>Eukaryota</taxon>
        <taxon>Fungi</taxon>
        <taxon>Dikarya</taxon>
        <taxon>Basidiomycota</taxon>
        <taxon>Agaricomycotina</taxon>
        <taxon>Agaricomycetes</taxon>
        <taxon>Agaricomycetidae</taxon>
        <taxon>Agaricales</taxon>
        <taxon>Marasmiineae</taxon>
        <taxon>Omphalotaceae</taxon>
        <taxon>Rhodocollybia</taxon>
    </lineage>
</organism>
<evidence type="ECO:0000313" key="1">
    <source>
        <dbReference type="EMBL" id="KAF9059439.1"/>
    </source>
</evidence>
<keyword evidence="2" id="KW-1185">Reference proteome</keyword>
<accession>A0A9P5P9R0</accession>
<dbReference type="Proteomes" id="UP000772434">
    <property type="component" value="Unassembled WGS sequence"/>
</dbReference>
<reference evidence="1" key="1">
    <citation type="submission" date="2020-11" db="EMBL/GenBank/DDBJ databases">
        <authorList>
            <consortium name="DOE Joint Genome Institute"/>
            <person name="Ahrendt S."/>
            <person name="Riley R."/>
            <person name="Andreopoulos W."/>
            <person name="Labutti K."/>
            <person name="Pangilinan J."/>
            <person name="Ruiz-Duenas F.J."/>
            <person name="Barrasa J.M."/>
            <person name="Sanchez-Garcia M."/>
            <person name="Camarero S."/>
            <person name="Miyauchi S."/>
            <person name="Serrano A."/>
            <person name="Linde D."/>
            <person name="Babiker R."/>
            <person name="Drula E."/>
            <person name="Ayuso-Fernandez I."/>
            <person name="Pacheco R."/>
            <person name="Padilla G."/>
            <person name="Ferreira P."/>
            <person name="Barriuso J."/>
            <person name="Kellner H."/>
            <person name="Castanera R."/>
            <person name="Alfaro M."/>
            <person name="Ramirez L."/>
            <person name="Pisabarro A.G."/>
            <person name="Kuo A."/>
            <person name="Tritt A."/>
            <person name="Lipzen A."/>
            <person name="He G."/>
            <person name="Yan M."/>
            <person name="Ng V."/>
            <person name="Cullen D."/>
            <person name="Martin F."/>
            <person name="Rosso M.-N."/>
            <person name="Henrissat B."/>
            <person name="Hibbett D."/>
            <person name="Martinez A.T."/>
            <person name="Grigoriev I.V."/>
        </authorList>
    </citation>
    <scope>NUCLEOTIDE SEQUENCE</scope>
    <source>
        <strain evidence="1">AH 40177</strain>
    </source>
</reference>
<gene>
    <name evidence="1" type="ORF">BDP27DRAFT_1431355</name>
</gene>
<name>A0A9P5P9R0_9AGAR</name>
<comment type="caution">
    <text evidence="1">The sequence shown here is derived from an EMBL/GenBank/DDBJ whole genome shotgun (WGS) entry which is preliminary data.</text>
</comment>
<dbReference type="EMBL" id="JADNRY010000301">
    <property type="protein sequence ID" value="KAF9059439.1"/>
    <property type="molecule type" value="Genomic_DNA"/>
</dbReference>
<dbReference type="AlphaFoldDB" id="A0A9P5P9R0"/>